<keyword evidence="3 8" id="KW-0251">Elongation factor</keyword>
<dbReference type="InterPro" id="IPR053905">
    <property type="entry name" value="EF-G-like_DII"/>
</dbReference>
<evidence type="ECO:0000256" key="4">
    <source>
        <dbReference type="ARBA" id="ARBA00022917"/>
    </source>
</evidence>
<keyword evidence="4" id="KW-0648">Protein biosynthesis</keyword>
<dbReference type="Gene3D" id="3.30.70.870">
    <property type="entry name" value="Elongation Factor G (Translational Gtpase), domain 3"/>
    <property type="match status" value="1"/>
</dbReference>
<dbReference type="GO" id="GO:0097216">
    <property type="term" value="F:guanosine tetraphosphate binding"/>
    <property type="evidence" value="ECO:0007669"/>
    <property type="project" value="UniProtKB-ARBA"/>
</dbReference>
<dbReference type="InterPro" id="IPR009022">
    <property type="entry name" value="EFG_III"/>
</dbReference>
<dbReference type="OrthoDB" id="9804431at2"/>
<dbReference type="Pfam" id="PF00009">
    <property type="entry name" value="GTP_EFTU"/>
    <property type="match status" value="1"/>
</dbReference>
<proteinExistence type="predicted"/>
<dbReference type="NCBIfam" id="NF009381">
    <property type="entry name" value="PRK12740.1-5"/>
    <property type="match status" value="1"/>
</dbReference>
<dbReference type="NCBIfam" id="NF009891">
    <property type="entry name" value="PRK13351.1-1"/>
    <property type="match status" value="1"/>
</dbReference>
<accession>A0A0J1H8H3</accession>
<dbReference type="InterPro" id="IPR020568">
    <property type="entry name" value="Ribosomal_Su5_D2-typ_SF"/>
</dbReference>
<dbReference type="PANTHER" id="PTHR43261:SF6">
    <property type="entry name" value="ELONGATION FACTOR G-LIKE PROTEIN"/>
    <property type="match status" value="1"/>
</dbReference>
<dbReference type="Pfam" id="PF14492">
    <property type="entry name" value="EFG_III"/>
    <property type="match status" value="1"/>
</dbReference>
<dbReference type="InterPro" id="IPR005517">
    <property type="entry name" value="Transl_elong_EFG/EF2_IV"/>
</dbReference>
<dbReference type="GO" id="GO:0003924">
    <property type="term" value="F:GTPase activity"/>
    <property type="evidence" value="ECO:0007669"/>
    <property type="project" value="InterPro"/>
</dbReference>
<dbReference type="SUPFAM" id="SSF50447">
    <property type="entry name" value="Translation proteins"/>
    <property type="match status" value="1"/>
</dbReference>
<sequence length="675" mass="73879">MSVNEIRNIVFVGQSGVGKTSLIERLLFDAQATTHLGTVKGGDTVTDFDDQSIHYQHSIEATPVALSWQSHRMNILDTPGLPELIGRALSVFPAVESSVLVIDANTPLNQVSDRLYQFARDQQKCQMVVINKIDLNPSKLSACLTQIQAQFGAECLPLNLPSEDASQVIDCFFTPEESASTLFSSVSEAHEQLIDQIIEVDEDLMALYLEQGSELSPVQLHAPFEEALRTGHVIPVCFVSAETGAGCDLLLQTLAEIMPMPEEGNPPMLEKKGKQVPVNSEQLDHAVGHVFKISVDPYLGKLAYIRLFQGAINAGSQLYIGENNKAFKVGHLYQLQGKKRNEISAARCGDICVLAKVDELQFDSVIHDSHDEDGITMRTLDFPEPMYGLSISPIKRGDEQKLSEILNKIVAEDPSLRLEHRARTNETVLSGQGEFHLKIALEKMSSLYKLDVEATVPSIEYFETITQPAEGHYRHKKQSGGAGQFGEVQLRVRPLERGEGFVFVNKVVGGAIPTSLIPAVEKGIRQALAEGAISGNPIRDIEVTVYDGKYHSVDSKEIAFVIAGKKAFLDAVRNANPIVLEPIVEMALTIPTEAVGDITGDLAANRGMILGTNAEDSHFTHIQARMPQKELIEYAQRLKAMTGGEGSFSMSMSHYEPAPAQVQMEVCKAATASDY</sequence>
<comment type="function">
    <text evidence="6">Catalyzes the GTP-dependent ribosomal translocation step during translation elongation. During this step, the ribosome changes from the pre-translocational (PRE) to the post-translocational (POST) state as the newly formed A-site-bound peptidyl-tRNA and P-site-bound deacylated tRNA move to the P and E sites, respectively. Catalyzes the coordinated movement of the two tRNA molecules, the mRNA and conformational changes in the ribosome.</text>
</comment>
<dbReference type="SUPFAM" id="SSF54211">
    <property type="entry name" value="Ribosomal protein S5 domain 2-like"/>
    <property type="match status" value="1"/>
</dbReference>
<feature type="domain" description="Tr-type G" evidence="7">
    <location>
        <begin position="4"/>
        <end position="262"/>
    </location>
</feature>
<evidence type="ECO:0000259" key="7">
    <source>
        <dbReference type="PROSITE" id="PS51722"/>
    </source>
</evidence>
<dbReference type="InterPro" id="IPR000795">
    <property type="entry name" value="T_Tr_GTP-bd_dom"/>
</dbReference>
<dbReference type="PANTHER" id="PTHR43261">
    <property type="entry name" value="TRANSLATION ELONGATION FACTOR G-RELATED"/>
    <property type="match status" value="1"/>
</dbReference>
<evidence type="ECO:0000313" key="8">
    <source>
        <dbReference type="EMBL" id="KLV08030.1"/>
    </source>
</evidence>
<dbReference type="GO" id="GO:0032790">
    <property type="term" value="P:ribosome disassembly"/>
    <property type="evidence" value="ECO:0007669"/>
    <property type="project" value="TreeGrafter"/>
</dbReference>
<protein>
    <recommendedName>
        <fullName evidence="1">Elongation factor G</fullName>
    </recommendedName>
</protein>
<dbReference type="Pfam" id="PF03764">
    <property type="entry name" value="EFG_IV"/>
    <property type="match status" value="1"/>
</dbReference>
<dbReference type="Pfam" id="PF00679">
    <property type="entry name" value="EFG_C"/>
    <property type="match status" value="1"/>
</dbReference>
<dbReference type="InterPro" id="IPR047872">
    <property type="entry name" value="EFG_IV"/>
</dbReference>
<name>A0A0J1H8H3_9GAMM</name>
<dbReference type="InterPro" id="IPR035647">
    <property type="entry name" value="EFG_III/V"/>
</dbReference>
<dbReference type="GO" id="GO:0003746">
    <property type="term" value="F:translation elongation factor activity"/>
    <property type="evidence" value="ECO:0007669"/>
    <property type="project" value="UniProtKB-KW"/>
</dbReference>
<comment type="caution">
    <text evidence="8">The sequence shown here is derived from an EMBL/GenBank/DDBJ whole genome shotgun (WGS) entry which is preliminary data.</text>
</comment>
<dbReference type="CDD" id="cd01434">
    <property type="entry name" value="EFG_mtEFG1_IV"/>
    <property type="match status" value="1"/>
</dbReference>
<dbReference type="InterPro" id="IPR005225">
    <property type="entry name" value="Small_GTP-bd"/>
</dbReference>
<dbReference type="RefSeq" id="WP_047885923.1">
    <property type="nucleotide sequence ID" value="NZ_CP071326.1"/>
</dbReference>
<evidence type="ECO:0000256" key="3">
    <source>
        <dbReference type="ARBA" id="ARBA00022768"/>
    </source>
</evidence>
<dbReference type="InterPro" id="IPR041095">
    <property type="entry name" value="EFG_II"/>
</dbReference>
<dbReference type="PROSITE" id="PS51722">
    <property type="entry name" value="G_TR_2"/>
    <property type="match status" value="1"/>
</dbReference>
<keyword evidence="2" id="KW-0547">Nucleotide-binding</keyword>
<evidence type="ECO:0000313" key="9">
    <source>
        <dbReference type="Proteomes" id="UP000035909"/>
    </source>
</evidence>
<keyword evidence="5" id="KW-0342">GTP-binding</keyword>
<dbReference type="InterPro" id="IPR009000">
    <property type="entry name" value="Transl_B-barrel_sf"/>
</dbReference>
<reference evidence="8 9" key="1">
    <citation type="submission" date="2015-05" db="EMBL/GenBank/DDBJ databases">
        <title>Photobacterium galathea sp. nov.</title>
        <authorList>
            <person name="Machado H."/>
            <person name="Gram L."/>
        </authorList>
    </citation>
    <scope>NUCLEOTIDE SEQUENCE [LARGE SCALE GENOMIC DNA]</scope>
    <source>
        <strain evidence="8 9">DSM 22954</strain>
    </source>
</reference>
<dbReference type="CDD" id="cd03713">
    <property type="entry name" value="EFG_mtEFG_C"/>
    <property type="match status" value="1"/>
</dbReference>
<dbReference type="NCBIfam" id="TIGR00231">
    <property type="entry name" value="small_GTP"/>
    <property type="match status" value="1"/>
</dbReference>
<dbReference type="SMART" id="SM00889">
    <property type="entry name" value="EFG_IV"/>
    <property type="match status" value="1"/>
</dbReference>
<dbReference type="Gene3D" id="3.40.50.300">
    <property type="entry name" value="P-loop containing nucleotide triphosphate hydrolases"/>
    <property type="match status" value="1"/>
</dbReference>
<dbReference type="FunFam" id="3.30.230.10:FF:000003">
    <property type="entry name" value="Elongation factor G"/>
    <property type="match status" value="1"/>
</dbReference>
<evidence type="ECO:0000256" key="2">
    <source>
        <dbReference type="ARBA" id="ARBA00022741"/>
    </source>
</evidence>
<dbReference type="Proteomes" id="UP000035909">
    <property type="component" value="Unassembled WGS sequence"/>
</dbReference>
<dbReference type="Gene3D" id="3.30.230.10">
    <property type="match status" value="1"/>
</dbReference>
<dbReference type="InterPro" id="IPR000640">
    <property type="entry name" value="EFG_V-like"/>
</dbReference>
<dbReference type="InterPro" id="IPR027417">
    <property type="entry name" value="P-loop_NTPase"/>
</dbReference>
<evidence type="ECO:0000256" key="1">
    <source>
        <dbReference type="ARBA" id="ARBA00017872"/>
    </source>
</evidence>
<dbReference type="PATRIC" id="fig|320778.3.peg.3141"/>
<dbReference type="SUPFAM" id="SSF52540">
    <property type="entry name" value="P-loop containing nucleoside triphosphate hydrolases"/>
    <property type="match status" value="1"/>
</dbReference>
<dbReference type="EMBL" id="LDOU01000015">
    <property type="protein sequence ID" value="KLV08030.1"/>
    <property type="molecule type" value="Genomic_DNA"/>
</dbReference>
<evidence type="ECO:0000256" key="5">
    <source>
        <dbReference type="ARBA" id="ARBA00023134"/>
    </source>
</evidence>
<dbReference type="STRING" id="320778.ABT57_14455"/>
<keyword evidence="9" id="KW-1185">Reference proteome</keyword>
<dbReference type="FunFam" id="3.30.70.240:FF:000001">
    <property type="entry name" value="Elongation factor G"/>
    <property type="match status" value="1"/>
</dbReference>
<dbReference type="InterPro" id="IPR035649">
    <property type="entry name" value="EFG_V"/>
</dbReference>
<dbReference type="SUPFAM" id="SSF54980">
    <property type="entry name" value="EF-G C-terminal domain-like"/>
    <property type="match status" value="2"/>
</dbReference>
<dbReference type="Gene3D" id="2.40.30.10">
    <property type="entry name" value="Translation factors"/>
    <property type="match status" value="1"/>
</dbReference>
<dbReference type="GO" id="GO:0005525">
    <property type="term" value="F:GTP binding"/>
    <property type="evidence" value="ECO:0007669"/>
    <property type="project" value="UniProtKB-KW"/>
</dbReference>
<dbReference type="CDD" id="cd16262">
    <property type="entry name" value="EFG_III"/>
    <property type="match status" value="1"/>
</dbReference>
<organism evidence="8 9">
    <name type="scientific">Photobacterium ganghwense</name>
    <dbReference type="NCBI Taxonomy" id="320778"/>
    <lineage>
        <taxon>Bacteria</taxon>
        <taxon>Pseudomonadati</taxon>
        <taxon>Pseudomonadota</taxon>
        <taxon>Gammaproteobacteria</taxon>
        <taxon>Vibrionales</taxon>
        <taxon>Vibrionaceae</taxon>
        <taxon>Photobacterium</taxon>
    </lineage>
</organism>
<gene>
    <name evidence="8" type="primary">fusA</name>
    <name evidence="8" type="ORF">ABT57_14455</name>
</gene>
<dbReference type="Gene3D" id="3.30.70.240">
    <property type="match status" value="1"/>
</dbReference>
<dbReference type="InterPro" id="IPR014721">
    <property type="entry name" value="Ribsml_uS5_D2-typ_fold_subgr"/>
</dbReference>
<dbReference type="AlphaFoldDB" id="A0A0J1H8H3"/>
<evidence type="ECO:0000256" key="6">
    <source>
        <dbReference type="ARBA" id="ARBA00024731"/>
    </source>
</evidence>
<dbReference type="Pfam" id="PF22042">
    <property type="entry name" value="EF-G_D2"/>
    <property type="match status" value="1"/>
</dbReference>
<dbReference type="SMART" id="SM00838">
    <property type="entry name" value="EFG_C"/>
    <property type="match status" value="1"/>
</dbReference>